<dbReference type="SUPFAM" id="SSF103088">
    <property type="entry name" value="OmpA-like"/>
    <property type="match status" value="1"/>
</dbReference>
<dbReference type="InterPro" id="IPR006665">
    <property type="entry name" value="OmpA-like"/>
</dbReference>
<dbReference type="RefSeq" id="WP_206256306.1">
    <property type="nucleotide sequence ID" value="NZ_CP071060.1"/>
</dbReference>
<feature type="signal peptide" evidence="6">
    <location>
        <begin position="1"/>
        <end position="48"/>
    </location>
</feature>
<dbReference type="InterPro" id="IPR036737">
    <property type="entry name" value="OmpA-like_sf"/>
</dbReference>
<feature type="region of interest" description="Disordered" evidence="5">
    <location>
        <begin position="172"/>
        <end position="202"/>
    </location>
</feature>
<dbReference type="InterPro" id="IPR050330">
    <property type="entry name" value="Bact_OuterMem_StrucFunc"/>
</dbReference>
<dbReference type="EMBL" id="CP071060">
    <property type="protein sequence ID" value="QSI79001.1"/>
    <property type="molecule type" value="Genomic_DNA"/>
</dbReference>
<evidence type="ECO:0000313" key="9">
    <source>
        <dbReference type="Proteomes" id="UP000663570"/>
    </source>
</evidence>
<dbReference type="CDD" id="cd07185">
    <property type="entry name" value="OmpA_C-like"/>
    <property type="match status" value="1"/>
</dbReference>
<evidence type="ECO:0000259" key="7">
    <source>
        <dbReference type="PROSITE" id="PS51123"/>
    </source>
</evidence>
<keyword evidence="9" id="KW-1185">Reference proteome</keyword>
<evidence type="ECO:0000256" key="2">
    <source>
        <dbReference type="ARBA" id="ARBA00023136"/>
    </source>
</evidence>
<gene>
    <name evidence="8" type="ORF">JY500_10470</name>
</gene>
<dbReference type="PRINTS" id="PR01021">
    <property type="entry name" value="OMPADOMAIN"/>
</dbReference>
<protein>
    <submittedName>
        <fullName evidence="8">OmpA family protein</fullName>
    </submittedName>
</protein>
<dbReference type="PROSITE" id="PS51123">
    <property type="entry name" value="OMPA_2"/>
    <property type="match status" value="1"/>
</dbReference>
<reference evidence="8 9" key="1">
    <citation type="submission" date="2021-02" db="EMBL/GenBank/DDBJ databases">
        <title>Niveibacterium changnyeongensis HC41.</title>
        <authorList>
            <person name="Kang M."/>
        </authorList>
    </citation>
    <scope>NUCLEOTIDE SEQUENCE [LARGE SCALE GENOMIC DNA]</scope>
    <source>
        <strain evidence="8 9">HC41</strain>
    </source>
</reference>
<evidence type="ECO:0000256" key="6">
    <source>
        <dbReference type="SAM" id="SignalP"/>
    </source>
</evidence>
<accession>A0ABX7MBD3</accession>
<feature type="compositionally biased region" description="Basic and acidic residues" evidence="5">
    <location>
        <begin position="192"/>
        <end position="202"/>
    </location>
</feature>
<evidence type="ECO:0000256" key="3">
    <source>
        <dbReference type="ARBA" id="ARBA00023237"/>
    </source>
</evidence>
<evidence type="ECO:0000313" key="8">
    <source>
        <dbReference type="EMBL" id="QSI79001.1"/>
    </source>
</evidence>
<proteinExistence type="predicted"/>
<evidence type="ECO:0000256" key="4">
    <source>
        <dbReference type="PROSITE-ProRule" id="PRU00473"/>
    </source>
</evidence>
<dbReference type="PANTHER" id="PTHR30329">
    <property type="entry name" value="STATOR ELEMENT OF FLAGELLAR MOTOR COMPLEX"/>
    <property type="match status" value="1"/>
</dbReference>
<keyword evidence="6" id="KW-0732">Signal</keyword>
<evidence type="ECO:0000256" key="1">
    <source>
        <dbReference type="ARBA" id="ARBA00004442"/>
    </source>
</evidence>
<name>A0ABX7MBD3_9RHOO</name>
<organism evidence="8 9">
    <name type="scientific">Niveibacterium microcysteis</name>
    <dbReference type="NCBI Taxonomy" id="2811415"/>
    <lineage>
        <taxon>Bacteria</taxon>
        <taxon>Pseudomonadati</taxon>
        <taxon>Pseudomonadota</taxon>
        <taxon>Betaproteobacteria</taxon>
        <taxon>Rhodocyclales</taxon>
        <taxon>Rhodocyclaceae</taxon>
        <taxon>Niveibacterium</taxon>
    </lineage>
</organism>
<dbReference type="InterPro" id="IPR006664">
    <property type="entry name" value="OMP_bac"/>
</dbReference>
<feature type="domain" description="OmpA-like" evidence="7">
    <location>
        <begin position="85"/>
        <end position="202"/>
    </location>
</feature>
<keyword evidence="3" id="KW-0998">Cell outer membrane</keyword>
<dbReference type="Proteomes" id="UP000663570">
    <property type="component" value="Chromosome"/>
</dbReference>
<dbReference type="Pfam" id="PF00691">
    <property type="entry name" value="OmpA"/>
    <property type="match status" value="1"/>
</dbReference>
<dbReference type="Gene3D" id="3.30.1330.60">
    <property type="entry name" value="OmpA-like domain"/>
    <property type="match status" value="1"/>
</dbReference>
<dbReference type="PANTHER" id="PTHR30329:SF21">
    <property type="entry name" value="LIPOPROTEIN YIAD-RELATED"/>
    <property type="match status" value="1"/>
</dbReference>
<comment type="subcellular location">
    <subcellularLocation>
        <location evidence="1">Cell outer membrane</location>
    </subcellularLocation>
</comment>
<evidence type="ECO:0000256" key="5">
    <source>
        <dbReference type="SAM" id="MobiDB-lite"/>
    </source>
</evidence>
<feature type="chain" id="PRO_5045659124" evidence="6">
    <location>
        <begin position="49"/>
        <end position="202"/>
    </location>
</feature>
<sequence length="202" mass="21907">MSLTEIPAGLTCKRNHPTQQEFPMSSKLRRLAPSLLACMLLHVSGAYAEEVIDLGTRVPDAKTVAEGLFPEDTCKELEASGFKCMGFKPAVRFSLPGASFARGSSELSDQLKNQLDAFAEVLKTKTDTSYKIVIEGHTDITGPDALNDKLSFRRAQAVRSYLIAKGAQPGQLEAAGMGSKKLRNPKDPAGGENRRVEIGRQQ</sequence>
<keyword evidence="2 4" id="KW-0472">Membrane</keyword>